<dbReference type="Pfam" id="PF01926">
    <property type="entry name" value="MMR_HSR1"/>
    <property type="match status" value="1"/>
</dbReference>
<dbReference type="OrthoDB" id="6415790at2759"/>
<evidence type="ECO:0000256" key="3">
    <source>
        <dbReference type="ARBA" id="ARBA00022989"/>
    </source>
</evidence>
<dbReference type="RefSeq" id="XP_004030892.1">
    <property type="nucleotide sequence ID" value="XM_004030844.1"/>
</dbReference>
<dbReference type="InParanoid" id="G0QYQ2"/>
<dbReference type="Pfam" id="PF13000">
    <property type="entry name" value="Acatn"/>
    <property type="match status" value="1"/>
</dbReference>
<reference evidence="7 8" key="1">
    <citation type="submission" date="2011-07" db="EMBL/GenBank/DDBJ databases">
        <authorList>
            <person name="Coyne R."/>
            <person name="Brami D."/>
            <person name="Johnson J."/>
            <person name="Hostetler J."/>
            <person name="Hannick L."/>
            <person name="Clark T."/>
            <person name="Cassidy-Hanley D."/>
            <person name="Inman J."/>
        </authorList>
    </citation>
    <scope>NUCLEOTIDE SEQUENCE [LARGE SCALE GENOMIC DNA]</scope>
    <source>
        <strain evidence="7 8">G5</strain>
    </source>
</reference>
<gene>
    <name evidence="7" type="ORF">IMG5_151580</name>
</gene>
<dbReference type="InterPro" id="IPR036259">
    <property type="entry name" value="MFS_trans_sf"/>
</dbReference>
<sequence length="356" mass="40921">MFQKDNYQPNKFKKDIYFSINRYFFSINQKLERFRPPKINIKNLPQNYQTKSYPLQNPKNLDSEDTQIIKHEKPLKYITPRYEYPADIYIPQQLKLGEIEQPANPKTLELALVGAPNSGKSSLLNRLVNSRISAVSPKANTTSEEILGVYTQLEDYAQFEEKFLISCNTGFEEEIVKFHESPQNPSNVNEKIPLTPKEKHGIILLLILYFIQGLPIGFFGAAIPLILAEKKVEMQKLAELQTVFYPFAFKFLIAPILDAYYIPSFGKRKSYIIPLQYILSICFIIMSYQIDELIQTQNILWLTFYGFLCCFVAASQDIAVDGWVLTIFENEEHVSIGSTCNNVGQIFGVFVSNSQD</sequence>
<dbReference type="SUPFAM" id="SSF52540">
    <property type="entry name" value="P-loop containing nucleoside triphosphate hydrolases"/>
    <property type="match status" value="1"/>
</dbReference>
<proteinExistence type="predicted"/>
<dbReference type="Gene3D" id="1.20.1250.20">
    <property type="entry name" value="MFS general substrate transporter like domains"/>
    <property type="match status" value="1"/>
</dbReference>
<feature type="transmembrane region" description="Helical" evidence="5">
    <location>
        <begin position="271"/>
        <end position="290"/>
    </location>
</feature>
<dbReference type="InterPro" id="IPR006073">
    <property type="entry name" value="GTP-bd"/>
</dbReference>
<dbReference type="eggNOG" id="KOG3574">
    <property type="taxonomic scope" value="Eukaryota"/>
</dbReference>
<keyword evidence="8" id="KW-1185">Reference proteome</keyword>
<evidence type="ECO:0000256" key="4">
    <source>
        <dbReference type="ARBA" id="ARBA00023136"/>
    </source>
</evidence>
<dbReference type="Gene3D" id="3.40.50.300">
    <property type="entry name" value="P-loop containing nucleotide triphosphate hydrolases"/>
    <property type="match status" value="1"/>
</dbReference>
<evidence type="ECO:0000256" key="1">
    <source>
        <dbReference type="ARBA" id="ARBA00004141"/>
    </source>
</evidence>
<feature type="transmembrane region" description="Helical" evidence="5">
    <location>
        <begin position="201"/>
        <end position="223"/>
    </location>
</feature>
<dbReference type="PANTHER" id="PTHR12778:SF9">
    <property type="entry name" value="ACETYL-COENZYME A TRANSPORTER 1"/>
    <property type="match status" value="1"/>
</dbReference>
<feature type="transmembrane region" description="Helical" evidence="5">
    <location>
        <begin position="243"/>
        <end position="262"/>
    </location>
</feature>
<dbReference type="GeneID" id="14905762"/>
<dbReference type="InterPro" id="IPR004752">
    <property type="entry name" value="AmpG_permease/AT-1"/>
</dbReference>
<dbReference type="GO" id="GO:0008521">
    <property type="term" value="F:acetyl-CoA transmembrane transporter activity"/>
    <property type="evidence" value="ECO:0007669"/>
    <property type="project" value="InterPro"/>
</dbReference>
<dbReference type="InterPro" id="IPR024371">
    <property type="entry name" value="AcetylCoA_trans_1-like"/>
</dbReference>
<dbReference type="GO" id="GO:0016020">
    <property type="term" value="C:membrane"/>
    <property type="evidence" value="ECO:0007669"/>
    <property type="project" value="UniProtKB-SubCell"/>
</dbReference>
<evidence type="ECO:0000313" key="7">
    <source>
        <dbReference type="EMBL" id="EGR29656.1"/>
    </source>
</evidence>
<dbReference type="EMBL" id="GL984124">
    <property type="protein sequence ID" value="EGR29656.1"/>
    <property type="molecule type" value="Genomic_DNA"/>
</dbReference>
<accession>G0QYQ2</accession>
<evidence type="ECO:0000256" key="5">
    <source>
        <dbReference type="SAM" id="Phobius"/>
    </source>
</evidence>
<dbReference type="GO" id="GO:0005525">
    <property type="term" value="F:GTP binding"/>
    <property type="evidence" value="ECO:0007669"/>
    <property type="project" value="InterPro"/>
</dbReference>
<dbReference type="STRING" id="857967.G0QYQ2"/>
<keyword evidence="4 5" id="KW-0472">Membrane</keyword>
<evidence type="ECO:0000259" key="6">
    <source>
        <dbReference type="Pfam" id="PF01926"/>
    </source>
</evidence>
<dbReference type="GO" id="GO:0035348">
    <property type="term" value="P:acetyl-CoA transmembrane transport"/>
    <property type="evidence" value="ECO:0007669"/>
    <property type="project" value="InterPro"/>
</dbReference>
<dbReference type="PANTHER" id="PTHR12778">
    <property type="entry name" value="SOLUTE CARRIER FAMILY 33 ACETYL-COA TRANSPORTER -RELATED"/>
    <property type="match status" value="1"/>
</dbReference>
<feature type="domain" description="G" evidence="6">
    <location>
        <begin position="110"/>
        <end position="151"/>
    </location>
</feature>
<evidence type="ECO:0000256" key="2">
    <source>
        <dbReference type="ARBA" id="ARBA00022692"/>
    </source>
</evidence>
<organism evidence="7 8">
    <name type="scientific">Ichthyophthirius multifiliis</name>
    <name type="common">White spot disease agent</name>
    <name type="synonym">Ich</name>
    <dbReference type="NCBI Taxonomy" id="5932"/>
    <lineage>
        <taxon>Eukaryota</taxon>
        <taxon>Sar</taxon>
        <taxon>Alveolata</taxon>
        <taxon>Ciliophora</taxon>
        <taxon>Intramacronucleata</taxon>
        <taxon>Oligohymenophorea</taxon>
        <taxon>Hymenostomatida</taxon>
        <taxon>Ophryoglenina</taxon>
        <taxon>Ichthyophthirius</taxon>
    </lineage>
</organism>
<evidence type="ECO:0000313" key="8">
    <source>
        <dbReference type="Proteomes" id="UP000008983"/>
    </source>
</evidence>
<feature type="transmembrane region" description="Helical" evidence="5">
    <location>
        <begin position="296"/>
        <end position="314"/>
    </location>
</feature>
<dbReference type="AlphaFoldDB" id="G0QYQ2"/>
<dbReference type="Proteomes" id="UP000008983">
    <property type="component" value="Unassembled WGS sequence"/>
</dbReference>
<dbReference type="SUPFAM" id="SSF103473">
    <property type="entry name" value="MFS general substrate transporter"/>
    <property type="match status" value="1"/>
</dbReference>
<comment type="subcellular location">
    <subcellularLocation>
        <location evidence="1">Membrane</location>
        <topology evidence="1">Multi-pass membrane protein</topology>
    </subcellularLocation>
</comment>
<keyword evidence="3 5" id="KW-1133">Transmembrane helix</keyword>
<dbReference type="InterPro" id="IPR027417">
    <property type="entry name" value="P-loop_NTPase"/>
</dbReference>
<protein>
    <submittedName>
        <fullName evidence="7">Solute carrier family 33 acetyl-transporter, putative</fullName>
    </submittedName>
</protein>
<name>G0QYQ2_ICHMU</name>
<keyword evidence="2 5" id="KW-0812">Transmembrane</keyword>